<evidence type="ECO:0000256" key="1">
    <source>
        <dbReference type="ARBA" id="ARBA00009986"/>
    </source>
</evidence>
<keyword evidence="2" id="KW-0521">NADP</keyword>
<dbReference type="Gene3D" id="3.40.605.10">
    <property type="entry name" value="Aldehyde Dehydrogenase, Chain A, domain 1"/>
    <property type="match status" value="1"/>
</dbReference>
<dbReference type="InterPro" id="IPR016163">
    <property type="entry name" value="Ald_DH_C"/>
</dbReference>
<name>A0A9W6GK43_9FUSO</name>
<dbReference type="InterPro" id="IPR015590">
    <property type="entry name" value="Aldehyde_DH_dom"/>
</dbReference>
<dbReference type="InterPro" id="IPR016160">
    <property type="entry name" value="Ald_DH_CS_CYS"/>
</dbReference>
<evidence type="ECO:0000256" key="5">
    <source>
        <dbReference type="RuleBase" id="RU003345"/>
    </source>
</evidence>
<dbReference type="Gene3D" id="3.40.309.10">
    <property type="entry name" value="Aldehyde Dehydrogenase, Chain A, domain 2"/>
    <property type="match status" value="1"/>
</dbReference>
<dbReference type="AlphaFoldDB" id="A0A9W6GK43"/>
<organism evidence="7 8">
    <name type="scientific">Propionigenium maris DSM 9537</name>
    <dbReference type="NCBI Taxonomy" id="1123000"/>
    <lineage>
        <taxon>Bacteria</taxon>
        <taxon>Fusobacteriati</taxon>
        <taxon>Fusobacteriota</taxon>
        <taxon>Fusobacteriia</taxon>
        <taxon>Fusobacteriales</taxon>
        <taxon>Fusobacteriaceae</taxon>
        <taxon>Propionigenium</taxon>
    </lineage>
</organism>
<dbReference type="PANTHER" id="PTHR42991:SF1">
    <property type="entry name" value="ALDEHYDE DEHYDROGENASE"/>
    <property type="match status" value="1"/>
</dbReference>
<dbReference type="EMBL" id="BSDY01000003">
    <property type="protein sequence ID" value="GLI55221.1"/>
    <property type="molecule type" value="Genomic_DNA"/>
</dbReference>
<dbReference type="SUPFAM" id="SSF53720">
    <property type="entry name" value="ALDH-like"/>
    <property type="match status" value="1"/>
</dbReference>
<dbReference type="CDD" id="cd07082">
    <property type="entry name" value="ALDH_F11_NP-GAPDH"/>
    <property type="match status" value="1"/>
</dbReference>
<dbReference type="InterPro" id="IPR029510">
    <property type="entry name" value="Ald_DH_CS_GLU"/>
</dbReference>
<comment type="caution">
    <text evidence="7">The sequence shown here is derived from an EMBL/GenBank/DDBJ whole genome shotgun (WGS) entry which is preliminary data.</text>
</comment>
<sequence length="462" mass="49819">MTETIKIYSPVDNSLVGSVPAMSQEDVDKAIAGLKEAFIAWKKTSIDDRAKLLIKAADLLEERAEGIARIMAMEISKDYKSCISEVVRTADFIRYTAEEGKRLKGETLVGDSFDRGSRNKISIVTRESLGVVLAIAPFNYPVNLSASKLAPALIGGNVVLFKPPTQGAISALELVKALVDAGIPEGVIATATGRGSVIGDYLVSHKGVDMVSFTGSTDVGQHIAKLTGMIPLVMELGGKDAAIILEDADIEKAAKNIVSGAFSYSGQRCTAVKRVLVMEEVADRLVACVEEEVKKLKSGLPMEEGVVITPLIDKKAADFVDQLIDDAIAKGGVPLTERRREGNLIYPVVFDHVTLDMDIAWEEPFGPVLPIIRVKSVEEAIEISNRSEYGLQGAIFTKDIDRAFSIAGRLEVGTVHINNKTQRGPDHFPFLGVKSSGMGTQGIRYSIESMTRPKATVITLTE</sequence>
<feature type="domain" description="Aldehyde dehydrogenase" evidence="6">
    <location>
        <begin position="3"/>
        <end position="455"/>
    </location>
</feature>
<feature type="active site" evidence="4">
    <location>
        <position position="235"/>
    </location>
</feature>
<keyword evidence="3 5" id="KW-0560">Oxidoreductase</keyword>
<dbReference type="FunFam" id="3.40.309.10:FF:000022">
    <property type="entry name" value="NADP-dependent glyceraldehyde-3-phosphate dehydrogenase"/>
    <property type="match status" value="1"/>
</dbReference>
<dbReference type="Pfam" id="PF00171">
    <property type="entry name" value="Aldedh"/>
    <property type="match status" value="1"/>
</dbReference>
<dbReference type="PANTHER" id="PTHR42991">
    <property type="entry name" value="ALDEHYDE DEHYDROGENASE"/>
    <property type="match status" value="1"/>
</dbReference>
<keyword evidence="8" id="KW-1185">Reference proteome</keyword>
<evidence type="ECO:0000256" key="2">
    <source>
        <dbReference type="ARBA" id="ARBA00022857"/>
    </source>
</evidence>
<evidence type="ECO:0000313" key="8">
    <source>
        <dbReference type="Proteomes" id="UP001144471"/>
    </source>
</evidence>
<reference evidence="7" key="1">
    <citation type="submission" date="2022-12" db="EMBL/GenBank/DDBJ databases">
        <title>Reference genome sequencing for broad-spectrum identification of bacterial and archaeal isolates by mass spectrometry.</title>
        <authorList>
            <person name="Sekiguchi Y."/>
            <person name="Tourlousse D.M."/>
        </authorList>
    </citation>
    <scope>NUCLEOTIDE SEQUENCE</scope>
    <source>
        <strain evidence="7">10succ1</strain>
    </source>
</reference>
<dbReference type="PROSITE" id="PS00687">
    <property type="entry name" value="ALDEHYDE_DEHYDR_GLU"/>
    <property type="match status" value="1"/>
</dbReference>
<dbReference type="RefSeq" id="WP_281833554.1">
    <property type="nucleotide sequence ID" value="NZ_BSDY01000003.1"/>
</dbReference>
<dbReference type="Proteomes" id="UP001144471">
    <property type="component" value="Unassembled WGS sequence"/>
</dbReference>
<comment type="similarity">
    <text evidence="1 5">Belongs to the aldehyde dehydrogenase family.</text>
</comment>
<dbReference type="GO" id="GO:0008911">
    <property type="term" value="F:lactaldehyde dehydrogenase (NAD+) activity"/>
    <property type="evidence" value="ECO:0007669"/>
    <property type="project" value="TreeGrafter"/>
</dbReference>
<evidence type="ECO:0000313" key="7">
    <source>
        <dbReference type="EMBL" id="GLI55221.1"/>
    </source>
</evidence>
<gene>
    <name evidence="7" type="primary">gapN</name>
    <name evidence="7" type="ORF">PM10SUCC1_07360</name>
</gene>
<proteinExistence type="inferred from homology"/>
<accession>A0A9W6GK43</accession>
<evidence type="ECO:0000256" key="4">
    <source>
        <dbReference type="PROSITE-ProRule" id="PRU10007"/>
    </source>
</evidence>
<dbReference type="InterPro" id="IPR016162">
    <property type="entry name" value="Ald_DH_N"/>
</dbReference>
<protein>
    <submittedName>
        <fullName evidence="7">NADP-dependent glyceraldehyde-3-phosphate dehydrogenase</fullName>
    </submittedName>
</protein>
<dbReference type="InterPro" id="IPR016161">
    <property type="entry name" value="Ald_DH/histidinol_DH"/>
</dbReference>
<dbReference type="InterPro" id="IPR051020">
    <property type="entry name" value="ALDH-related_metabolic_enz"/>
</dbReference>
<evidence type="ECO:0000259" key="6">
    <source>
        <dbReference type="Pfam" id="PF00171"/>
    </source>
</evidence>
<evidence type="ECO:0000256" key="3">
    <source>
        <dbReference type="ARBA" id="ARBA00023002"/>
    </source>
</evidence>
<dbReference type="PROSITE" id="PS00070">
    <property type="entry name" value="ALDEHYDE_DEHYDR_CYS"/>
    <property type="match status" value="1"/>
</dbReference>